<dbReference type="InterPro" id="IPR019614">
    <property type="entry name" value="SAM-dep_methyl-trfase"/>
</dbReference>
<sequence>MNAKPRLTTYWVTCADGLETLLVEELNGLGVENIERFPGRLVFNGTLEQAYRICMWSRLASRVLLPIHTHAIDFSHDARDVAEELYEGANAFDWSLIFAPQSTFAIRLHVERDIRVNLQFATLRAKDGVVDAFMDAVGSRPSIDTKQPEITMYILAGKTEHTFCLDLSGDSLHKRGYRHFMTDAPIKENLAAAILLKAQLMQRQPELILDPMCGSGTFIIEALMMLTDRAPGLQRRFGFNGWSGHDHDLWMSIKAEANDRHQEALAKELPKIYAYDADWEAVKATKQNIIAAGFERLLDQIQIEERTLADWPAFENEAKKAFIVTNPPYGERLGDKASNRAFYLGLSGRLQQHFPNQYTAIIAAQVEQADVLAILDPQTLRLMNGKLPIYIRLGTIKAPASDQPWLSTWQPQQFEAIEGAEDFTNRLQKNIQALKKWAVKEGIHCLRLYDADLPDFNVAVDLYGERLHVQEYAPPKTIDPEKAKKRFNLALAAIRAVTGLGRDAIFIKTRARQEGKNQYTKQSTVSKRFIVREGKAKILVNLTDYLDTGLFLDHRQMRLRIAREAKGKHFLNLYSYTSTASVHAALGGASSTTSVDLSNTYLNWSKENFVLNGLTVDHADEQHQFFAGDCFEWLKEGHEQYDLIFIDPPTFSNSKKFHGTFDIQRDHLSLLKRAMNRLTSEGTLYFSNNFRGFEMEPEIEAMFDTEEITQDTIGLDFKRNTKIHRAWKIRHFPV</sequence>
<accession>A0A4V2QZG3</accession>
<dbReference type="SUPFAM" id="SSF53335">
    <property type="entry name" value="S-adenosyl-L-methionine-dependent methyltransferases"/>
    <property type="match status" value="2"/>
</dbReference>
<dbReference type="GO" id="GO:0005737">
    <property type="term" value="C:cytoplasm"/>
    <property type="evidence" value="ECO:0007669"/>
    <property type="project" value="UniProtKB-SubCell"/>
</dbReference>
<dbReference type="PANTHER" id="PTHR47313">
    <property type="entry name" value="RIBOSOMAL RNA LARGE SUBUNIT METHYLTRANSFERASE K/L"/>
    <property type="match status" value="1"/>
</dbReference>
<comment type="function">
    <text evidence="6">Specifically methylates the guanine in position 2445 (m2G2445) and the guanine in position 2069 (m7G2069) of 23S rRNA.</text>
</comment>
<evidence type="ECO:0000313" key="10">
    <source>
        <dbReference type="Proteomes" id="UP000294963"/>
    </source>
</evidence>
<dbReference type="PROSITE" id="PS01261">
    <property type="entry name" value="UPF0020"/>
    <property type="match status" value="1"/>
</dbReference>
<keyword evidence="3 6" id="KW-0489">Methyltransferase</keyword>
<proteinExistence type="inferred from homology"/>
<evidence type="ECO:0000256" key="5">
    <source>
        <dbReference type="ARBA" id="ARBA00022691"/>
    </source>
</evidence>
<evidence type="ECO:0000256" key="6">
    <source>
        <dbReference type="HAMAP-Rule" id="MF_01858"/>
    </source>
</evidence>
<gene>
    <name evidence="6" type="primary">rlmL</name>
    <name evidence="9" type="ORF">EC844_13117</name>
</gene>
<evidence type="ECO:0000256" key="7">
    <source>
        <dbReference type="PROSITE-ProRule" id="PRU00529"/>
    </source>
</evidence>
<dbReference type="PANTHER" id="PTHR47313:SF1">
    <property type="entry name" value="RIBOSOMAL RNA LARGE SUBUNIT METHYLTRANSFERASE K_L"/>
    <property type="match status" value="1"/>
</dbReference>
<reference evidence="9 10" key="1">
    <citation type="submission" date="2019-03" db="EMBL/GenBank/DDBJ databases">
        <title>Genomic analyses of the natural microbiome of Caenorhabditis elegans.</title>
        <authorList>
            <person name="Samuel B."/>
        </authorList>
    </citation>
    <scope>NUCLEOTIDE SEQUENCE [LARGE SCALE GENOMIC DNA]</scope>
    <source>
        <strain evidence="9 10">JUb89</strain>
    </source>
</reference>
<dbReference type="CDD" id="cd11715">
    <property type="entry name" value="THUMP_AdoMetMT"/>
    <property type="match status" value="1"/>
</dbReference>
<dbReference type="OrthoDB" id="9809404at2"/>
<dbReference type="PIRSF" id="PIRSF037618">
    <property type="entry name" value="RNA_Mtase_bacteria_prd"/>
    <property type="match status" value="1"/>
</dbReference>
<dbReference type="NCBIfam" id="NF008748">
    <property type="entry name" value="PRK11783.1"/>
    <property type="match status" value="1"/>
</dbReference>
<keyword evidence="2 6" id="KW-0698">rRNA processing</keyword>
<dbReference type="Pfam" id="PF01170">
    <property type="entry name" value="UPF0020"/>
    <property type="match status" value="1"/>
</dbReference>
<dbReference type="SMART" id="SM00981">
    <property type="entry name" value="THUMP"/>
    <property type="match status" value="1"/>
</dbReference>
<dbReference type="GO" id="GO:0070043">
    <property type="term" value="F:rRNA (guanine-N7-)-methyltransferase activity"/>
    <property type="evidence" value="ECO:0007669"/>
    <property type="project" value="UniProtKB-UniRule"/>
</dbReference>
<dbReference type="Proteomes" id="UP000294963">
    <property type="component" value="Unassembled WGS sequence"/>
</dbReference>
<feature type="domain" description="THUMP" evidence="8">
    <location>
        <begin position="49"/>
        <end position="167"/>
    </location>
</feature>
<keyword evidence="5 6" id="KW-0949">S-adenosyl-L-methionine</keyword>
<dbReference type="InterPro" id="IPR035437">
    <property type="entry name" value="SNase_OB-fold_sf"/>
</dbReference>
<comment type="catalytic activity">
    <reaction evidence="6">
        <text>guanosine(2445) in 23S rRNA + S-adenosyl-L-methionine = N(2)-methylguanosine(2445) in 23S rRNA + S-adenosyl-L-homocysteine + H(+)</text>
        <dbReference type="Rhea" id="RHEA:42740"/>
        <dbReference type="Rhea" id="RHEA-COMP:10215"/>
        <dbReference type="Rhea" id="RHEA-COMP:10216"/>
        <dbReference type="ChEBI" id="CHEBI:15378"/>
        <dbReference type="ChEBI" id="CHEBI:57856"/>
        <dbReference type="ChEBI" id="CHEBI:59789"/>
        <dbReference type="ChEBI" id="CHEBI:74269"/>
        <dbReference type="ChEBI" id="CHEBI:74481"/>
        <dbReference type="EC" id="2.1.1.173"/>
    </reaction>
</comment>
<dbReference type="Gene3D" id="3.30.750.80">
    <property type="entry name" value="RNA methyltransferase domain (HRMD) like"/>
    <property type="match status" value="1"/>
</dbReference>
<organism evidence="9 10">
    <name type="scientific">Acinetobacter calcoaceticus</name>
    <dbReference type="NCBI Taxonomy" id="471"/>
    <lineage>
        <taxon>Bacteria</taxon>
        <taxon>Pseudomonadati</taxon>
        <taxon>Pseudomonadota</taxon>
        <taxon>Gammaproteobacteria</taxon>
        <taxon>Moraxellales</taxon>
        <taxon>Moraxellaceae</taxon>
        <taxon>Acinetobacter</taxon>
        <taxon>Acinetobacter calcoaceticus/baumannii complex</taxon>
    </lineage>
</organism>
<dbReference type="EC" id="2.1.1.264" evidence="6"/>
<dbReference type="Gene3D" id="3.40.50.150">
    <property type="entry name" value="Vaccinia Virus protein VP39"/>
    <property type="match status" value="2"/>
</dbReference>
<name>A0A4V2QZG3_ACICA</name>
<dbReference type="EC" id="2.1.1.173" evidence="6"/>
<dbReference type="SUPFAM" id="SSF50199">
    <property type="entry name" value="Staphylococcal nuclease"/>
    <property type="match status" value="1"/>
</dbReference>
<dbReference type="GO" id="GO:0052915">
    <property type="term" value="F:23S rRNA (guanine(2445)-N(2))-methyltransferase activity"/>
    <property type="evidence" value="ECO:0007669"/>
    <property type="project" value="UniProtKB-UniRule"/>
</dbReference>
<dbReference type="InterPro" id="IPR004114">
    <property type="entry name" value="THUMP_dom"/>
</dbReference>
<evidence type="ECO:0000313" key="9">
    <source>
        <dbReference type="EMBL" id="TCM60678.1"/>
    </source>
</evidence>
<dbReference type="PROSITE" id="PS00092">
    <property type="entry name" value="N6_MTASE"/>
    <property type="match status" value="1"/>
</dbReference>
<keyword evidence="10" id="KW-1185">Reference proteome</keyword>
<dbReference type="InterPro" id="IPR029063">
    <property type="entry name" value="SAM-dependent_MTases_sf"/>
</dbReference>
<protein>
    <recommendedName>
        <fullName evidence="6">Ribosomal RNA large subunit methyltransferase K/L</fullName>
    </recommendedName>
    <domain>
        <recommendedName>
            <fullName evidence="6">23S rRNA m2G2445 methyltransferase</fullName>
            <ecNumber evidence="6">2.1.1.173</ecNumber>
        </recommendedName>
        <alternativeName>
            <fullName evidence="6">rRNA (guanine-N(2)-)-methyltransferase RlmL</fullName>
        </alternativeName>
    </domain>
    <domain>
        <recommendedName>
            <fullName evidence="6">23S rRNA m7G2069 methyltransferase</fullName>
            <ecNumber evidence="6">2.1.1.264</ecNumber>
        </recommendedName>
        <alternativeName>
            <fullName evidence="6">rRNA (guanine-N(7)-)-methyltransferase RlmK</fullName>
        </alternativeName>
    </domain>
</protein>
<evidence type="ECO:0000259" key="8">
    <source>
        <dbReference type="PROSITE" id="PS51165"/>
    </source>
</evidence>
<comment type="catalytic activity">
    <reaction evidence="6">
        <text>guanosine(2069) in 23S rRNA + S-adenosyl-L-methionine = N(2)-methylguanosine(2069) in 23S rRNA + S-adenosyl-L-homocysteine + H(+)</text>
        <dbReference type="Rhea" id="RHEA:43772"/>
        <dbReference type="Rhea" id="RHEA-COMP:10688"/>
        <dbReference type="Rhea" id="RHEA-COMP:10689"/>
        <dbReference type="ChEBI" id="CHEBI:15378"/>
        <dbReference type="ChEBI" id="CHEBI:57856"/>
        <dbReference type="ChEBI" id="CHEBI:59789"/>
        <dbReference type="ChEBI" id="CHEBI:74269"/>
        <dbReference type="ChEBI" id="CHEBI:74481"/>
        <dbReference type="EC" id="2.1.1.264"/>
    </reaction>
</comment>
<evidence type="ECO:0000256" key="4">
    <source>
        <dbReference type="ARBA" id="ARBA00022679"/>
    </source>
</evidence>
<evidence type="ECO:0000256" key="2">
    <source>
        <dbReference type="ARBA" id="ARBA00022552"/>
    </source>
</evidence>
<dbReference type="InterPro" id="IPR017244">
    <property type="entry name" value="23SrRNA_methyltr_KL"/>
</dbReference>
<dbReference type="Gene3D" id="3.30.2130.30">
    <property type="match status" value="1"/>
</dbReference>
<dbReference type="InterPro" id="IPR002052">
    <property type="entry name" value="DNA_methylase_N6_adenine_CS"/>
</dbReference>
<dbReference type="GO" id="GO:0003723">
    <property type="term" value="F:RNA binding"/>
    <property type="evidence" value="ECO:0007669"/>
    <property type="project" value="UniProtKB-UniRule"/>
</dbReference>
<dbReference type="InterPro" id="IPR053943">
    <property type="entry name" value="RlmKL-like_Mtase_CS"/>
</dbReference>
<keyword evidence="1 6" id="KW-0963">Cytoplasm</keyword>
<dbReference type="PRINTS" id="PR00507">
    <property type="entry name" value="N12N6MTFRASE"/>
</dbReference>
<comment type="similarity">
    <text evidence="6">Belongs to the methyltransferase superfamily. RlmKL family.</text>
</comment>
<dbReference type="Pfam" id="PF02926">
    <property type="entry name" value="THUMP"/>
    <property type="match status" value="1"/>
</dbReference>
<evidence type="ECO:0000256" key="1">
    <source>
        <dbReference type="ARBA" id="ARBA00022490"/>
    </source>
</evidence>
<dbReference type="Pfam" id="PF22020">
    <property type="entry name" value="RlmL_1st"/>
    <property type="match status" value="1"/>
</dbReference>
<dbReference type="EMBL" id="SLVJ01000031">
    <property type="protein sequence ID" value="TCM60678.1"/>
    <property type="molecule type" value="Genomic_DNA"/>
</dbReference>
<comment type="subcellular location">
    <subcellularLocation>
        <location evidence="6">Cytoplasm</location>
    </subcellularLocation>
</comment>
<keyword evidence="7" id="KW-0694">RNA-binding</keyword>
<dbReference type="HAMAP" id="MF_01858">
    <property type="entry name" value="23SrRNA_methyltr_KL"/>
    <property type="match status" value="1"/>
</dbReference>
<dbReference type="InterPro" id="IPR000241">
    <property type="entry name" value="RlmKL-like_Mtase"/>
</dbReference>
<keyword evidence="4 6" id="KW-0808">Transferase</keyword>
<dbReference type="PROSITE" id="PS51165">
    <property type="entry name" value="THUMP"/>
    <property type="match status" value="1"/>
</dbReference>
<evidence type="ECO:0000256" key="3">
    <source>
        <dbReference type="ARBA" id="ARBA00022603"/>
    </source>
</evidence>
<dbReference type="InterPro" id="IPR054170">
    <property type="entry name" value="RlmL_1st"/>
</dbReference>
<comment type="caution">
    <text evidence="9">The sequence shown here is derived from an EMBL/GenBank/DDBJ whole genome shotgun (WGS) entry which is preliminary data.</text>
</comment>
<dbReference type="Pfam" id="PF10672">
    <property type="entry name" value="Methyltrans_SAM"/>
    <property type="match status" value="1"/>
</dbReference>
<dbReference type="AlphaFoldDB" id="A0A4V2QZG3"/>